<comment type="caution">
    <text evidence="5">The sequence shown here is derived from an EMBL/GenBank/DDBJ whole genome shotgun (WGS) entry which is preliminary data.</text>
</comment>
<dbReference type="InterPro" id="IPR036291">
    <property type="entry name" value="NAD(P)-bd_dom_sf"/>
</dbReference>
<feature type="signal peptide" evidence="3">
    <location>
        <begin position="1"/>
        <end position="17"/>
    </location>
</feature>
<evidence type="ECO:0000313" key="5">
    <source>
        <dbReference type="EMBL" id="KAG4420721.1"/>
    </source>
</evidence>
<dbReference type="PANTHER" id="PTHR43103">
    <property type="entry name" value="NUCLEOSIDE-DIPHOSPHATE-SUGAR EPIMERASE"/>
    <property type="match status" value="1"/>
</dbReference>
<dbReference type="Pfam" id="PF01370">
    <property type="entry name" value="Epimerase"/>
    <property type="match status" value="1"/>
</dbReference>
<keyword evidence="1" id="KW-0521">NADP</keyword>
<evidence type="ECO:0000259" key="4">
    <source>
        <dbReference type="Pfam" id="PF01370"/>
    </source>
</evidence>
<dbReference type="EMBL" id="JAFJYH010000078">
    <property type="protein sequence ID" value="KAG4420721.1"/>
    <property type="molecule type" value="Genomic_DNA"/>
</dbReference>
<name>A0A8H7TJU0_9HELO</name>
<accession>A0A8H7TJU0</accession>
<keyword evidence="6" id="KW-1185">Reference proteome</keyword>
<evidence type="ECO:0000256" key="1">
    <source>
        <dbReference type="ARBA" id="ARBA00022857"/>
    </source>
</evidence>
<dbReference type="Proteomes" id="UP000664132">
    <property type="component" value="Unassembled WGS sequence"/>
</dbReference>
<proteinExistence type="predicted"/>
<keyword evidence="2" id="KW-0119">Carbohydrate metabolism</keyword>
<dbReference type="CDD" id="cd05238">
    <property type="entry name" value="Gne_like_SDR_e"/>
    <property type="match status" value="1"/>
</dbReference>
<protein>
    <recommendedName>
        <fullName evidence="4">NAD-dependent epimerase/dehydratase domain-containing protein</fullName>
    </recommendedName>
</protein>
<reference evidence="5" key="1">
    <citation type="submission" date="2021-02" db="EMBL/GenBank/DDBJ databases">
        <title>Genome sequence Cadophora malorum strain M34.</title>
        <authorList>
            <person name="Stefanovic E."/>
            <person name="Vu D."/>
            <person name="Scully C."/>
            <person name="Dijksterhuis J."/>
            <person name="Roader J."/>
            <person name="Houbraken J."/>
        </authorList>
    </citation>
    <scope>NUCLEOTIDE SEQUENCE</scope>
    <source>
        <strain evidence="5">M34</strain>
    </source>
</reference>
<gene>
    <name evidence="5" type="ORF">IFR04_006107</name>
</gene>
<keyword evidence="3" id="KW-0732">Signal</keyword>
<evidence type="ECO:0000313" key="6">
    <source>
        <dbReference type="Proteomes" id="UP000664132"/>
    </source>
</evidence>
<organism evidence="5 6">
    <name type="scientific">Cadophora malorum</name>
    <dbReference type="NCBI Taxonomy" id="108018"/>
    <lineage>
        <taxon>Eukaryota</taxon>
        <taxon>Fungi</taxon>
        <taxon>Dikarya</taxon>
        <taxon>Ascomycota</taxon>
        <taxon>Pezizomycotina</taxon>
        <taxon>Leotiomycetes</taxon>
        <taxon>Helotiales</taxon>
        <taxon>Ploettnerulaceae</taxon>
        <taxon>Cadophora</taxon>
    </lineage>
</organism>
<dbReference type="SUPFAM" id="SSF51735">
    <property type="entry name" value="NAD(P)-binding Rossmann-fold domains"/>
    <property type="match status" value="1"/>
</dbReference>
<feature type="chain" id="PRO_5034098190" description="NAD-dependent epimerase/dehydratase domain-containing protein" evidence="3">
    <location>
        <begin position="18"/>
        <end position="332"/>
    </location>
</feature>
<dbReference type="Gene3D" id="3.40.50.720">
    <property type="entry name" value="NAD(P)-binding Rossmann-like Domain"/>
    <property type="match status" value="1"/>
</dbReference>
<dbReference type="PANTHER" id="PTHR43103:SF3">
    <property type="entry name" value="ADP-L-GLYCERO-D-MANNO-HEPTOSE-6-EPIMERASE"/>
    <property type="match status" value="1"/>
</dbReference>
<evidence type="ECO:0000256" key="2">
    <source>
        <dbReference type="ARBA" id="ARBA00023277"/>
    </source>
</evidence>
<feature type="domain" description="NAD-dependent epimerase/dehydratase" evidence="4">
    <location>
        <begin position="3"/>
        <end position="203"/>
    </location>
</feature>
<dbReference type="InterPro" id="IPR001509">
    <property type="entry name" value="Epimerase_deHydtase"/>
</dbReference>
<evidence type="ECO:0000256" key="3">
    <source>
        <dbReference type="SAM" id="SignalP"/>
    </source>
</evidence>
<dbReference type="AlphaFoldDB" id="A0A8H7TJU0"/>
<dbReference type="Gene3D" id="3.90.25.10">
    <property type="entry name" value="UDP-galactose 4-epimerase, domain 1"/>
    <property type="match status" value="1"/>
</dbReference>
<sequence>MKVLITGAAGFIGQLLAEVLLNDESYTVVLTDVVLPPIPKGVKYPQNAEAVQADLCADTSTVIDESIDAAFVFHGIMSSGSEANFDFGMKVNLDSTRKLLEAFRAVKPGVRIIYASSQAVYGRPFPKVVDETVRPIPESSYGAAKLVCETLINDYTRRKFIDGLVLRFPTITVRPGKPTAAASSFLSGMIREPLNGQESVLPLKDRSFGSWVCSPKTLVLNLVHALKLDSSKLPSHVREVNMPGMYVTIQDMMDALEKVAGKDKLQYIKEESDPATEAILRSWADKFDNKYAYSLGFQADGSFEQAVEDYKKSLQWERSSEEKGDLEEASDE</sequence>
<dbReference type="OrthoDB" id="16464at2759"/>